<keyword evidence="10" id="KW-0444">Lipid biosynthesis</keyword>
<evidence type="ECO:0000256" key="18">
    <source>
        <dbReference type="ARBA" id="ARBA00049152"/>
    </source>
</evidence>
<accession>A0A9D2KMD8</accession>
<evidence type="ECO:0000256" key="9">
    <source>
        <dbReference type="ARBA" id="ARBA00022490"/>
    </source>
</evidence>
<evidence type="ECO:0000256" key="15">
    <source>
        <dbReference type="ARBA" id="ARBA00023098"/>
    </source>
</evidence>
<dbReference type="InterPro" id="IPR034733">
    <property type="entry name" value="AcCoA_carboxyl_beta"/>
</dbReference>
<dbReference type="Proteomes" id="UP000824225">
    <property type="component" value="Unassembled WGS sequence"/>
</dbReference>
<comment type="caution">
    <text evidence="21">The sequence shown here is derived from an EMBL/GenBank/DDBJ whole genome shotgun (WGS) entry which is preliminary data.</text>
</comment>
<evidence type="ECO:0000256" key="8">
    <source>
        <dbReference type="ARBA" id="ARBA00018312"/>
    </source>
</evidence>
<dbReference type="Gene3D" id="3.90.226.10">
    <property type="entry name" value="2-enoyl-CoA Hydratase, Chain A, domain 1"/>
    <property type="match status" value="2"/>
</dbReference>
<name>A0A9D2KMD8_9BACT</name>
<evidence type="ECO:0000256" key="12">
    <source>
        <dbReference type="ARBA" id="ARBA00022741"/>
    </source>
</evidence>
<keyword evidence="11 21" id="KW-0808">Transferase</keyword>
<evidence type="ECO:0000256" key="11">
    <source>
        <dbReference type="ARBA" id="ARBA00022679"/>
    </source>
</evidence>
<comment type="pathway">
    <text evidence="3">Lipid metabolism; malonyl-CoA biosynthesis; malonyl-CoA from acetyl-CoA: step 1/1.</text>
</comment>
<reference evidence="21" key="1">
    <citation type="journal article" date="2021" name="PeerJ">
        <title>Extensive microbial diversity within the chicken gut microbiome revealed by metagenomics and culture.</title>
        <authorList>
            <person name="Gilroy R."/>
            <person name="Ravi A."/>
            <person name="Getino M."/>
            <person name="Pursley I."/>
            <person name="Horton D.L."/>
            <person name="Alikhan N.F."/>
            <person name="Baker D."/>
            <person name="Gharbi K."/>
            <person name="Hall N."/>
            <person name="Watson M."/>
            <person name="Adriaenssens E.M."/>
            <person name="Foster-Nyarko E."/>
            <person name="Jarju S."/>
            <person name="Secka A."/>
            <person name="Antonio M."/>
            <person name="Oren A."/>
            <person name="Chaudhuri R.R."/>
            <person name="La Ragione R."/>
            <person name="Hildebrand F."/>
            <person name="Pallen M.J."/>
        </authorList>
    </citation>
    <scope>NUCLEOTIDE SEQUENCE</scope>
    <source>
        <strain evidence="21">CHK186-16707</strain>
    </source>
</reference>
<dbReference type="Pfam" id="PF01039">
    <property type="entry name" value="Carboxyl_trans"/>
    <property type="match status" value="1"/>
</dbReference>
<dbReference type="PANTHER" id="PTHR42853:SF3">
    <property type="entry name" value="ACETYL-COENZYME A CARBOXYLASE CARBOXYL TRANSFERASE SUBUNIT ALPHA, CHLOROPLASTIC"/>
    <property type="match status" value="1"/>
</dbReference>
<protein>
    <recommendedName>
        <fullName evidence="8">Acetyl-coenzyme A carboxylase carboxyl transferase subunits beta/alpha</fullName>
        <ecNumber evidence="7">2.1.3.15</ecNumber>
    </recommendedName>
</protein>
<evidence type="ECO:0000313" key="21">
    <source>
        <dbReference type="EMBL" id="HJA08433.1"/>
    </source>
</evidence>
<evidence type="ECO:0000313" key="22">
    <source>
        <dbReference type="Proteomes" id="UP000824225"/>
    </source>
</evidence>
<comment type="subcellular location">
    <subcellularLocation>
        <location evidence="2">Cytoplasm</location>
    </subcellularLocation>
</comment>
<dbReference type="EMBL" id="DXAN01000013">
    <property type="protein sequence ID" value="HJA08433.1"/>
    <property type="molecule type" value="Genomic_DNA"/>
</dbReference>
<comment type="cofactor">
    <cofactor evidence="1">
        <name>Zn(2+)</name>
        <dbReference type="ChEBI" id="CHEBI:29105"/>
    </cofactor>
</comment>
<keyword evidence="14" id="KW-0067">ATP-binding</keyword>
<proteinExistence type="inferred from homology"/>
<keyword evidence="12" id="KW-0547">Nucleotide-binding</keyword>
<dbReference type="InterPro" id="IPR029045">
    <property type="entry name" value="ClpP/crotonase-like_dom_sf"/>
</dbReference>
<dbReference type="InterPro" id="IPR001095">
    <property type="entry name" value="Acetyl_CoA_COase_a_su"/>
</dbReference>
<reference evidence="21" key="2">
    <citation type="submission" date="2021-04" db="EMBL/GenBank/DDBJ databases">
        <authorList>
            <person name="Gilroy R."/>
        </authorList>
    </citation>
    <scope>NUCLEOTIDE SEQUENCE</scope>
    <source>
        <strain evidence="21">CHK186-16707</strain>
    </source>
</reference>
<sequence>MDWDKQLHQLTERLNYVRDIFAGKHQEDIGLLDKRLAELKRGIEDGTVANPKEGLSTLEDLFFFMECKLEDRLTPMDKVRIVRHPQRICLRDILENVYDNYTEIGGQDEHTNDPAMLIARAYITRRRGKKVFNQSVLVIGHEKGHGEEFRNGGAAKPWGNAKALHYMQVAETEGIPVHAYVFTPGGDPVEDYPGAAQQIARNIYEMAGLEVPVVAVFSEGGSGGAEAIALADKRLMFSHGYYSVISPEGAAAIEGRLKRGERASAELVERCAANLHLTADDNVRFGYIDRVIQEPVLGARPYHFEFFRSIRQEVIRATDEVVLGMRGFAPLRGTALRRLRDRELNLDEMYVRWDLSKKDRRRLVEKRQNRFLRASRGACLNRRSLWGRLSDAWSEQWWEVYNRLIYDFYHRNRRSFSNALEEMGSEWEMLKMRVTAPWRTLRRTFGKKRDVSLATEEELTSLSEWDRTEERGDWAWVTAKAKEDRAITCPNANVHGCMDLWAPDLYNEFAGVCTTCGHHFPMEYQWLLYNCFDQGSLFEFNAEMESGNPLDFPGMDKRLADAREKTGLKSACITMEARVDGTQVVAAILTGSFRGGSVGAAEGAKLVAAAERARRKRYPFIVYCHGTAGIRIQEGTHGVIQMSRCTVAVRRYIEAGGLYLVIYDTQSYGGPVASFLGCSSYQFAIRSSNIGFAGPGVIKNTTGRDIPPDYHNCFQALARGHIQGVWDRRDVRANLRQALMTMGGRNLYYR</sequence>
<dbReference type="SUPFAM" id="SSF52096">
    <property type="entry name" value="ClpP/crotonase"/>
    <property type="match status" value="2"/>
</dbReference>
<comment type="catalytic activity">
    <reaction evidence="18">
        <text>N(6)-carboxybiotinyl-L-lysyl-[protein] + acetyl-CoA = N(6)-biotinyl-L-lysyl-[protein] + malonyl-CoA</text>
        <dbReference type="Rhea" id="RHEA:54728"/>
        <dbReference type="Rhea" id="RHEA-COMP:10505"/>
        <dbReference type="Rhea" id="RHEA-COMP:10506"/>
        <dbReference type="ChEBI" id="CHEBI:57288"/>
        <dbReference type="ChEBI" id="CHEBI:57384"/>
        <dbReference type="ChEBI" id="CHEBI:83144"/>
        <dbReference type="ChEBI" id="CHEBI:83145"/>
        <dbReference type="EC" id="2.1.3.15"/>
    </reaction>
</comment>
<dbReference type="GO" id="GO:0005524">
    <property type="term" value="F:ATP binding"/>
    <property type="evidence" value="ECO:0007669"/>
    <property type="project" value="UniProtKB-KW"/>
</dbReference>
<dbReference type="GO" id="GO:0006633">
    <property type="term" value="P:fatty acid biosynthetic process"/>
    <property type="evidence" value="ECO:0007669"/>
    <property type="project" value="UniProtKB-KW"/>
</dbReference>
<dbReference type="PRINTS" id="PR01070">
    <property type="entry name" value="ACCCTRFRASEB"/>
</dbReference>
<dbReference type="PROSITE" id="PS50989">
    <property type="entry name" value="COA_CT_CTER"/>
    <property type="match status" value="1"/>
</dbReference>
<comment type="similarity">
    <text evidence="4">In the C-terminal section; belongs to the AccA family.</text>
</comment>
<evidence type="ECO:0000256" key="10">
    <source>
        <dbReference type="ARBA" id="ARBA00022516"/>
    </source>
</evidence>
<keyword evidence="16" id="KW-0275">Fatty acid biosynthesis</keyword>
<dbReference type="GO" id="GO:0016743">
    <property type="term" value="F:carboxyl- or carbamoyltransferase activity"/>
    <property type="evidence" value="ECO:0007669"/>
    <property type="project" value="InterPro"/>
</dbReference>
<evidence type="ECO:0000256" key="7">
    <source>
        <dbReference type="ARBA" id="ARBA00011883"/>
    </source>
</evidence>
<evidence type="ECO:0000256" key="3">
    <source>
        <dbReference type="ARBA" id="ARBA00004956"/>
    </source>
</evidence>
<evidence type="ECO:0000256" key="4">
    <source>
        <dbReference type="ARBA" id="ARBA00006276"/>
    </source>
</evidence>
<comment type="function">
    <text evidence="17">Component of the acetyl coenzyme A carboxylase (ACC) complex. Biotin carboxylase (BC) catalyzes the carboxylation of biotin on its carrier protein (BCCP) and then the CO(2) group is transferred by the transcarboxylase to acetyl-CoA to form malonyl-CoA.</text>
</comment>
<organism evidence="21 22">
    <name type="scientific">Candidatus Mailhella merdigallinarum</name>
    <dbReference type="NCBI Taxonomy" id="2838658"/>
    <lineage>
        <taxon>Bacteria</taxon>
        <taxon>Pseudomonadati</taxon>
        <taxon>Thermodesulfobacteriota</taxon>
        <taxon>Desulfovibrionia</taxon>
        <taxon>Desulfovibrionales</taxon>
        <taxon>Desulfovibrionaceae</taxon>
        <taxon>Mailhella</taxon>
    </lineage>
</organism>
<dbReference type="InterPro" id="IPR000438">
    <property type="entry name" value="Acetyl_CoA_COase_Trfase_b_su"/>
</dbReference>
<keyword evidence="9" id="KW-0963">Cytoplasm</keyword>
<dbReference type="EC" id="2.1.3.15" evidence="7"/>
<feature type="domain" description="CoA carboxyltransferase N-terminal" evidence="19">
    <location>
        <begin position="493"/>
        <end position="750"/>
    </location>
</feature>
<feature type="domain" description="CoA carboxyltransferase C-terminal" evidence="20">
    <location>
        <begin position="53"/>
        <end position="320"/>
    </location>
</feature>
<dbReference type="Pfam" id="PF03255">
    <property type="entry name" value="ACCA"/>
    <property type="match status" value="1"/>
</dbReference>
<evidence type="ECO:0000256" key="6">
    <source>
        <dbReference type="ARBA" id="ARBA00011664"/>
    </source>
</evidence>
<comment type="subunit">
    <text evidence="6">Acetyl-CoA carboxylase is a heterotetramer composed of biotin carboxyl carrier protein (AccB), biotin carboxylase (AccC) and two subunits of ACCase subunit beta/alpha.</text>
</comment>
<evidence type="ECO:0000256" key="1">
    <source>
        <dbReference type="ARBA" id="ARBA00001947"/>
    </source>
</evidence>
<keyword evidence="15" id="KW-0443">Lipid metabolism</keyword>
<dbReference type="PROSITE" id="PS50980">
    <property type="entry name" value="COA_CT_NTER"/>
    <property type="match status" value="1"/>
</dbReference>
<dbReference type="PANTHER" id="PTHR42853">
    <property type="entry name" value="ACETYL-COENZYME A CARBOXYLASE CARBOXYL TRANSFERASE SUBUNIT ALPHA"/>
    <property type="match status" value="1"/>
</dbReference>
<evidence type="ECO:0000256" key="2">
    <source>
        <dbReference type="ARBA" id="ARBA00004496"/>
    </source>
</evidence>
<dbReference type="GO" id="GO:0009317">
    <property type="term" value="C:acetyl-CoA carboxylase complex"/>
    <property type="evidence" value="ECO:0007669"/>
    <property type="project" value="InterPro"/>
</dbReference>
<dbReference type="InterPro" id="IPR011762">
    <property type="entry name" value="COA_CT_N"/>
</dbReference>
<evidence type="ECO:0000259" key="20">
    <source>
        <dbReference type="PROSITE" id="PS50989"/>
    </source>
</evidence>
<evidence type="ECO:0000256" key="14">
    <source>
        <dbReference type="ARBA" id="ARBA00022840"/>
    </source>
</evidence>
<comment type="similarity">
    <text evidence="5">In the N-terminal section; belongs to the AccD/PCCB family.</text>
</comment>
<dbReference type="AlphaFoldDB" id="A0A9D2KMD8"/>
<evidence type="ECO:0000259" key="19">
    <source>
        <dbReference type="PROSITE" id="PS50980"/>
    </source>
</evidence>
<gene>
    <name evidence="21" type="ORF">H9962_04485</name>
</gene>
<keyword evidence="13" id="KW-0276">Fatty acid metabolism</keyword>
<evidence type="ECO:0000256" key="16">
    <source>
        <dbReference type="ARBA" id="ARBA00023160"/>
    </source>
</evidence>
<dbReference type="GO" id="GO:0003989">
    <property type="term" value="F:acetyl-CoA carboxylase activity"/>
    <property type="evidence" value="ECO:0007669"/>
    <property type="project" value="InterPro"/>
</dbReference>
<evidence type="ECO:0000256" key="13">
    <source>
        <dbReference type="ARBA" id="ARBA00022832"/>
    </source>
</evidence>
<dbReference type="InterPro" id="IPR011763">
    <property type="entry name" value="COA_CT_C"/>
</dbReference>
<evidence type="ECO:0000256" key="17">
    <source>
        <dbReference type="ARBA" id="ARBA00025280"/>
    </source>
</evidence>
<evidence type="ECO:0000256" key="5">
    <source>
        <dbReference type="ARBA" id="ARBA00010284"/>
    </source>
</evidence>